<dbReference type="Pfam" id="PF11827">
    <property type="entry name" value="DUF3347"/>
    <property type="match status" value="1"/>
</dbReference>
<dbReference type="RefSeq" id="WP_093025053.1">
    <property type="nucleotide sequence ID" value="NZ_FPBK01000006.1"/>
</dbReference>
<feature type="domain" description="CusB-like three alpha-helical bundle" evidence="5">
    <location>
        <begin position="159"/>
        <end position="207"/>
    </location>
</feature>
<dbReference type="GO" id="GO:0060003">
    <property type="term" value="P:copper ion export"/>
    <property type="evidence" value="ECO:0007669"/>
    <property type="project" value="TreeGrafter"/>
</dbReference>
<sequence>MKKYSSYILLLLAGLALGWWLFSPAESTATTEHTHSETSTEQLWTCSMHPQILKTESGDCPICGMELIPAEKGADGLTPEQFTMTENAMALANVQTTVVGDAEDAKGTYTLSGTIQPNEENNAVQVSYFAGRIEKLNVNYTGQTVQKGQVLATMYSPALITAQQELLSAVELKNSQPALYKAVRNKLKLWKLTEAQINSIETSGTVQEYMPVYATVSGTVLDKLVSEGDEVKKGQALLKISNLNTVWAAFDLYENTLGSLEKGQQLSITTAAYPGKTFEGTVAFIDPVLNNTTRTVTARVTLNNKENRWKPGMFVEAKVQTANTTTETLTIPASSVLWTGKRSVVYVKVPGTQPIFEMREVTLGPKLADSYEITSGLTAGEEIVTHGAFTVDAAAQLQGKPSMMHQPKAATENAFSLENEQSLKVAPKFVAQLEEVYKAYLPLKDALVNDDSAKAKASVSQLKSAINAVDMSLLKQSEAHEIWMSTKRELLDQLQQFQQKVDLKEQRKLFIPISENIITLAQTFGATETAYVQFCPMADNNKGAYWLSDETEIKNPYFGASMLTCGNVAKTITSK</sequence>
<dbReference type="InterPro" id="IPR058790">
    <property type="entry name" value="BSH_CusB"/>
</dbReference>
<comment type="similarity">
    <text evidence="1">Belongs to the membrane fusion protein (MFP) (TC 8.A.1) family.</text>
</comment>
<evidence type="ECO:0000259" key="8">
    <source>
        <dbReference type="Pfam" id="PF25975"/>
    </source>
</evidence>
<evidence type="ECO:0000313" key="9">
    <source>
        <dbReference type="EMBL" id="SFU54253.1"/>
    </source>
</evidence>
<dbReference type="Gene3D" id="2.40.420.20">
    <property type="match status" value="1"/>
</dbReference>
<dbReference type="GO" id="GO:0015679">
    <property type="term" value="P:plasma membrane copper ion transport"/>
    <property type="evidence" value="ECO:0007669"/>
    <property type="project" value="TreeGrafter"/>
</dbReference>
<dbReference type="Gene3D" id="6.10.140.730">
    <property type="match status" value="1"/>
</dbReference>
<name>A0A1I7H0P2_9FLAO</name>
<accession>A0A1I7H0P2</accession>
<feature type="domain" description="CzcB-like C-terminal circularly permuted SH3-like" evidence="8">
    <location>
        <begin position="330"/>
        <end position="391"/>
    </location>
</feature>
<dbReference type="Pfam" id="PF25919">
    <property type="entry name" value="BSH_CusB"/>
    <property type="match status" value="1"/>
</dbReference>
<dbReference type="Pfam" id="PF25954">
    <property type="entry name" value="Beta-barrel_RND_2"/>
    <property type="match status" value="1"/>
</dbReference>
<dbReference type="InterPro" id="IPR006143">
    <property type="entry name" value="RND_pump_MFP"/>
</dbReference>
<dbReference type="AlphaFoldDB" id="A0A1I7H0P2"/>
<evidence type="ECO:0000259" key="3">
    <source>
        <dbReference type="Pfam" id="PF11827"/>
    </source>
</evidence>
<evidence type="ECO:0000313" key="10">
    <source>
        <dbReference type="Proteomes" id="UP000199138"/>
    </source>
</evidence>
<evidence type="ECO:0000256" key="1">
    <source>
        <dbReference type="ARBA" id="ARBA00009477"/>
    </source>
</evidence>
<dbReference type="InterPro" id="IPR058649">
    <property type="entry name" value="CzcB_C"/>
</dbReference>
<dbReference type="Gene3D" id="2.40.30.170">
    <property type="match status" value="1"/>
</dbReference>
<feature type="domain" description="Heavy metal binding" evidence="4">
    <location>
        <begin position="44"/>
        <end position="70"/>
    </location>
</feature>
<feature type="domain" description="CusB-like beta-barrel" evidence="7">
    <location>
        <begin position="245"/>
        <end position="322"/>
    </location>
</feature>
<dbReference type="EMBL" id="FPBK01000006">
    <property type="protein sequence ID" value="SFU54253.1"/>
    <property type="molecule type" value="Genomic_DNA"/>
</dbReference>
<dbReference type="Pfam" id="PF19335">
    <property type="entry name" value="HMBD"/>
    <property type="match status" value="1"/>
</dbReference>
<evidence type="ECO:0000259" key="4">
    <source>
        <dbReference type="Pfam" id="PF19335"/>
    </source>
</evidence>
<dbReference type="NCBIfam" id="TIGR01730">
    <property type="entry name" value="RND_mfp"/>
    <property type="match status" value="1"/>
</dbReference>
<evidence type="ECO:0000259" key="5">
    <source>
        <dbReference type="Pfam" id="PF25869"/>
    </source>
</evidence>
<dbReference type="Pfam" id="PF25869">
    <property type="entry name" value="3HB_CusB"/>
    <property type="match status" value="1"/>
</dbReference>
<gene>
    <name evidence="9" type="ORF">SAMN05216480_106164</name>
</gene>
<dbReference type="Pfam" id="PF25975">
    <property type="entry name" value="CzcB_C"/>
    <property type="match status" value="1"/>
</dbReference>
<evidence type="ECO:0000259" key="7">
    <source>
        <dbReference type="Pfam" id="PF25954"/>
    </source>
</evidence>
<dbReference type="GO" id="GO:0022857">
    <property type="term" value="F:transmembrane transporter activity"/>
    <property type="evidence" value="ECO:0007669"/>
    <property type="project" value="InterPro"/>
</dbReference>
<dbReference type="InterPro" id="IPR021782">
    <property type="entry name" value="DUF3347"/>
</dbReference>
<keyword evidence="10" id="KW-1185">Reference proteome</keyword>
<dbReference type="FunFam" id="2.40.30.170:FF:000010">
    <property type="entry name" value="Efflux RND transporter periplasmic adaptor subunit"/>
    <property type="match status" value="1"/>
</dbReference>
<feature type="domain" description="CusB-like barrel-sandwich hybrid" evidence="6">
    <location>
        <begin position="129"/>
        <end position="240"/>
    </location>
</feature>
<dbReference type="InterPro" id="IPR058792">
    <property type="entry name" value="Beta-barrel_RND_2"/>
</dbReference>
<organism evidence="9 10">
    <name type="scientific">Pustulibacterium marinum</name>
    <dbReference type="NCBI Taxonomy" id="1224947"/>
    <lineage>
        <taxon>Bacteria</taxon>
        <taxon>Pseudomonadati</taxon>
        <taxon>Bacteroidota</taxon>
        <taxon>Flavobacteriia</taxon>
        <taxon>Flavobacteriales</taxon>
        <taxon>Flavobacteriaceae</taxon>
        <taxon>Pustulibacterium</taxon>
    </lineage>
</organism>
<dbReference type="Proteomes" id="UP000199138">
    <property type="component" value="Unassembled WGS sequence"/>
</dbReference>
<dbReference type="PANTHER" id="PTHR30097:SF15">
    <property type="entry name" value="CATION EFFLUX SYSTEM PROTEIN CUSB"/>
    <property type="match status" value="1"/>
</dbReference>
<dbReference type="SUPFAM" id="SSF111369">
    <property type="entry name" value="HlyD-like secretion proteins"/>
    <property type="match status" value="1"/>
</dbReference>
<dbReference type="GO" id="GO:0046914">
    <property type="term" value="F:transition metal ion binding"/>
    <property type="evidence" value="ECO:0007669"/>
    <property type="project" value="TreeGrafter"/>
</dbReference>
<dbReference type="PANTHER" id="PTHR30097">
    <property type="entry name" value="CATION EFFLUX SYSTEM PROTEIN CUSB"/>
    <property type="match status" value="1"/>
</dbReference>
<evidence type="ECO:0000256" key="2">
    <source>
        <dbReference type="ARBA" id="ARBA00022448"/>
    </source>
</evidence>
<keyword evidence="2" id="KW-0813">Transport</keyword>
<feature type="domain" description="DUF3347" evidence="3">
    <location>
        <begin position="436"/>
        <end position="528"/>
    </location>
</feature>
<dbReference type="InterPro" id="IPR045800">
    <property type="entry name" value="HMBD"/>
</dbReference>
<protein>
    <submittedName>
        <fullName evidence="9">Membrane fusion protein, Cu(I)/Ag(I) efflux system</fullName>
    </submittedName>
</protein>
<dbReference type="GO" id="GO:0016020">
    <property type="term" value="C:membrane"/>
    <property type="evidence" value="ECO:0007669"/>
    <property type="project" value="InterPro"/>
</dbReference>
<evidence type="ECO:0000259" key="6">
    <source>
        <dbReference type="Pfam" id="PF25919"/>
    </source>
</evidence>
<dbReference type="GO" id="GO:0030288">
    <property type="term" value="C:outer membrane-bounded periplasmic space"/>
    <property type="evidence" value="ECO:0007669"/>
    <property type="project" value="TreeGrafter"/>
</dbReference>
<dbReference type="InterPro" id="IPR051909">
    <property type="entry name" value="MFP_Cation_Efflux"/>
</dbReference>
<dbReference type="STRING" id="1224947.SAMN05216480_106164"/>
<dbReference type="OrthoDB" id="9806939at2"/>
<proteinExistence type="inferred from homology"/>
<reference evidence="9 10" key="1">
    <citation type="submission" date="2016-10" db="EMBL/GenBank/DDBJ databases">
        <authorList>
            <person name="de Groot N.N."/>
        </authorList>
    </citation>
    <scope>NUCLEOTIDE SEQUENCE [LARGE SCALE GENOMIC DNA]</scope>
    <source>
        <strain evidence="9 10">CGMCC 1.12333</strain>
    </source>
</reference>
<dbReference type="InterPro" id="IPR058791">
    <property type="entry name" value="3HB_CusB"/>
</dbReference>